<dbReference type="Pfam" id="PF07734">
    <property type="entry name" value="FBA_1"/>
    <property type="match status" value="1"/>
</dbReference>
<dbReference type="SUPFAM" id="SSF81383">
    <property type="entry name" value="F-box domain"/>
    <property type="match status" value="1"/>
</dbReference>
<proteinExistence type="predicted"/>
<gene>
    <name evidence="2" type="ORF">BUALT_Bualt12G0085600</name>
</gene>
<dbReference type="AlphaFoldDB" id="A0AAV6WUI1"/>
<dbReference type="Pfam" id="PF00646">
    <property type="entry name" value="F-box"/>
    <property type="match status" value="1"/>
</dbReference>
<dbReference type="EMBL" id="WHWC01000012">
    <property type="protein sequence ID" value="KAG8372620.1"/>
    <property type="molecule type" value="Genomic_DNA"/>
</dbReference>
<dbReference type="InterPro" id="IPR001810">
    <property type="entry name" value="F-box_dom"/>
</dbReference>
<dbReference type="PANTHER" id="PTHR31672:SF13">
    <property type="entry name" value="F-BOX PROTEIN CPR30-LIKE"/>
    <property type="match status" value="1"/>
</dbReference>
<dbReference type="PANTHER" id="PTHR31672">
    <property type="entry name" value="BNACNNG10540D PROTEIN"/>
    <property type="match status" value="1"/>
</dbReference>
<dbReference type="InterPro" id="IPR036047">
    <property type="entry name" value="F-box-like_dom_sf"/>
</dbReference>
<evidence type="ECO:0000313" key="2">
    <source>
        <dbReference type="EMBL" id="KAG8372620.1"/>
    </source>
</evidence>
<reference evidence="2" key="1">
    <citation type="submission" date="2019-10" db="EMBL/GenBank/DDBJ databases">
        <authorList>
            <person name="Zhang R."/>
            <person name="Pan Y."/>
            <person name="Wang J."/>
            <person name="Ma R."/>
            <person name="Yu S."/>
        </authorList>
    </citation>
    <scope>NUCLEOTIDE SEQUENCE</scope>
    <source>
        <strain evidence="2">LA-IB0</strain>
        <tissue evidence="2">Leaf</tissue>
    </source>
</reference>
<dbReference type="InterPro" id="IPR006527">
    <property type="entry name" value="F-box-assoc_dom_typ1"/>
</dbReference>
<dbReference type="InterPro" id="IPR050796">
    <property type="entry name" value="SCF_F-box_component"/>
</dbReference>
<evidence type="ECO:0000259" key="1">
    <source>
        <dbReference type="PROSITE" id="PS50181"/>
    </source>
</evidence>
<organism evidence="2 3">
    <name type="scientific">Buddleja alternifolia</name>
    <dbReference type="NCBI Taxonomy" id="168488"/>
    <lineage>
        <taxon>Eukaryota</taxon>
        <taxon>Viridiplantae</taxon>
        <taxon>Streptophyta</taxon>
        <taxon>Embryophyta</taxon>
        <taxon>Tracheophyta</taxon>
        <taxon>Spermatophyta</taxon>
        <taxon>Magnoliopsida</taxon>
        <taxon>eudicotyledons</taxon>
        <taxon>Gunneridae</taxon>
        <taxon>Pentapetalae</taxon>
        <taxon>asterids</taxon>
        <taxon>lamiids</taxon>
        <taxon>Lamiales</taxon>
        <taxon>Scrophulariaceae</taxon>
        <taxon>Buddlejeae</taxon>
        <taxon>Buddleja</taxon>
    </lineage>
</organism>
<dbReference type="NCBIfam" id="TIGR01640">
    <property type="entry name" value="F_box_assoc_1"/>
    <property type="match status" value="1"/>
</dbReference>
<dbReference type="Proteomes" id="UP000826271">
    <property type="component" value="Unassembled WGS sequence"/>
</dbReference>
<dbReference type="InterPro" id="IPR017451">
    <property type="entry name" value="F-box-assoc_interact_dom"/>
</dbReference>
<dbReference type="PROSITE" id="PS50181">
    <property type="entry name" value="FBOX"/>
    <property type="match status" value="1"/>
</dbReference>
<keyword evidence="3" id="KW-1185">Reference proteome</keyword>
<evidence type="ECO:0000313" key="3">
    <source>
        <dbReference type="Proteomes" id="UP000826271"/>
    </source>
</evidence>
<protein>
    <recommendedName>
        <fullName evidence="1">F-box domain-containing protein</fullName>
    </recommendedName>
</protein>
<feature type="domain" description="F-box" evidence="1">
    <location>
        <begin position="1"/>
        <end position="44"/>
    </location>
</feature>
<sequence>MSDIPSEVFHNIFCRVPAESLFLVRGVCKSWRQIIDDPDFIKSHIKSYHQSSSTTSLGQLLIRNENGGRLSSLSLDSLNFDYGNQTIEATPVKNLIRPGLPRLTPLPIASCNGLILITHSNVNKIWVLWNPLTQEFYELPEYDCPDLRFEACGLGYDCADDDYKVVRIDRMYHSQNSVYKTLVYSLKYDSWKWINDCPVNVSGRSQGIYLNGVLYWMSWDCIIALDFSTEDYRQLPLPSVGSEQRTYSDVNLDVLGGCLVVSCKHKTKRFDGWVMKENGGNISWTKLFSFPNLHDIGYMGHLRPITYSKSNRHVLVQHNNDFFWLDTDSNTAKKIQIHGLSRSFSCQVWQGSLFRLENIVGGDEGIGAKRTGRVKEMRAKKRLHGRPPILAIKEDTTICKRLKLDMTIT</sequence>
<accession>A0AAV6WUI1</accession>
<dbReference type="SMART" id="SM00256">
    <property type="entry name" value="FBOX"/>
    <property type="match status" value="1"/>
</dbReference>
<comment type="caution">
    <text evidence="2">The sequence shown here is derived from an EMBL/GenBank/DDBJ whole genome shotgun (WGS) entry which is preliminary data.</text>
</comment>
<name>A0AAV6WUI1_9LAMI</name>
<dbReference type="Gene3D" id="1.20.1280.50">
    <property type="match status" value="1"/>
</dbReference>